<comment type="caution">
    <text evidence="6">Lacks conserved residue(s) required for the propagation of feature annotation.</text>
</comment>
<comment type="caution">
    <text evidence="8">The sequence shown here is derived from an EMBL/GenBank/DDBJ whole genome shotgun (WGS) entry which is preliminary data.</text>
</comment>
<feature type="compositionally biased region" description="Basic and acidic residues" evidence="7">
    <location>
        <begin position="264"/>
        <end position="275"/>
    </location>
</feature>
<dbReference type="AlphaFoldDB" id="A0A9N9FRK0"/>
<evidence type="ECO:0000256" key="6">
    <source>
        <dbReference type="RuleBase" id="RU362006"/>
    </source>
</evidence>
<dbReference type="Pfam" id="PF03134">
    <property type="entry name" value="TB2_DP1_HVA22"/>
    <property type="match status" value="1"/>
</dbReference>
<proteinExistence type="inferred from homology"/>
<dbReference type="GO" id="GO:0016020">
    <property type="term" value="C:membrane"/>
    <property type="evidence" value="ECO:0007669"/>
    <property type="project" value="UniProtKB-SubCell"/>
</dbReference>
<evidence type="ECO:0000256" key="3">
    <source>
        <dbReference type="ARBA" id="ARBA00022692"/>
    </source>
</evidence>
<feature type="region of interest" description="Disordered" evidence="7">
    <location>
        <begin position="206"/>
        <end position="278"/>
    </location>
</feature>
<name>A0A9N9FRK0_9GLOM</name>
<dbReference type="Proteomes" id="UP000789572">
    <property type="component" value="Unassembled WGS sequence"/>
</dbReference>
<feature type="region of interest" description="Disordered" evidence="7">
    <location>
        <begin position="1"/>
        <end position="21"/>
    </location>
</feature>
<dbReference type="PANTHER" id="PTHR12300">
    <property type="entry name" value="HVA22-LIKE PROTEINS"/>
    <property type="match status" value="1"/>
</dbReference>
<dbReference type="EMBL" id="CAJVPJ010000765">
    <property type="protein sequence ID" value="CAG8554998.1"/>
    <property type="molecule type" value="Genomic_DNA"/>
</dbReference>
<keyword evidence="9" id="KW-1185">Reference proteome</keyword>
<accession>A0A9N9FRK0</accession>
<gene>
    <name evidence="8" type="ORF">POCULU_LOCUS5216</name>
</gene>
<sequence>MRTITDIETESSTKKKQPRQPLTATACLEEALTKLEFSSPLNLSPLTEVIRQQLVSRISELERWCTQTRMHKTLVRWGVPPLYVFLFFAALTLITIRRMYVRSVYLLCNLVGVVYPAYRSIKAIDHADPVEGEVAAEQRQWLTYWAIYGWLQVADYWSNWLLELFPGYNFFKLVLLYWAQNDRSKGATLIFEHIIKPFMHRPTNKDLKKKHRQRLPSQASHQNPAPQRPFNQNGEIASDVDRTDQPTVTSAPGTYVTEPSPEEIWQRETYSDMRKNNVNLKPYKLEGVS</sequence>
<protein>
    <recommendedName>
        <fullName evidence="6">Protein YOP1</fullName>
    </recommendedName>
</protein>
<keyword evidence="3 6" id="KW-0812">Transmembrane</keyword>
<evidence type="ECO:0000256" key="7">
    <source>
        <dbReference type="SAM" id="MobiDB-lite"/>
    </source>
</evidence>
<dbReference type="PANTHER" id="PTHR12300:SF161">
    <property type="entry name" value="RECEPTOR EXPRESSION-ENHANCING PROTEIN"/>
    <property type="match status" value="1"/>
</dbReference>
<dbReference type="InterPro" id="IPR004345">
    <property type="entry name" value="TB2_DP1_HVA22"/>
</dbReference>
<keyword evidence="5 6" id="KW-0472">Membrane</keyword>
<evidence type="ECO:0000256" key="2">
    <source>
        <dbReference type="ARBA" id="ARBA00008573"/>
    </source>
</evidence>
<comment type="similarity">
    <text evidence="2 6">Belongs to the DP1 family.</text>
</comment>
<evidence type="ECO:0000256" key="1">
    <source>
        <dbReference type="ARBA" id="ARBA00004141"/>
    </source>
</evidence>
<feature type="compositionally biased region" description="Polar residues" evidence="7">
    <location>
        <begin position="215"/>
        <end position="235"/>
    </location>
</feature>
<comment type="subcellular location">
    <subcellularLocation>
        <location evidence="1 6">Membrane</location>
        <topology evidence="1 6">Multi-pass membrane protein</topology>
    </subcellularLocation>
</comment>
<reference evidence="8" key="1">
    <citation type="submission" date="2021-06" db="EMBL/GenBank/DDBJ databases">
        <authorList>
            <person name="Kallberg Y."/>
            <person name="Tangrot J."/>
            <person name="Rosling A."/>
        </authorList>
    </citation>
    <scope>NUCLEOTIDE SEQUENCE</scope>
    <source>
        <strain evidence="8">IA702</strain>
    </source>
</reference>
<evidence type="ECO:0000313" key="8">
    <source>
        <dbReference type="EMBL" id="CAG8554998.1"/>
    </source>
</evidence>
<dbReference type="OrthoDB" id="10009287at2759"/>
<evidence type="ECO:0000256" key="4">
    <source>
        <dbReference type="ARBA" id="ARBA00022989"/>
    </source>
</evidence>
<evidence type="ECO:0000313" key="9">
    <source>
        <dbReference type="Proteomes" id="UP000789572"/>
    </source>
</evidence>
<keyword evidence="4 6" id="KW-1133">Transmembrane helix</keyword>
<organism evidence="8 9">
    <name type="scientific">Paraglomus occultum</name>
    <dbReference type="NCBI Taxonomy" id="144539"/>
    <lineage>
        <taxon>Eukaryota</taxon>
        <taxon>Fungi</taxon>
        <taxon>Fungi incertae sedis</taxon>
        <taxon>Mucoromycota</taxon>
        <taxon>Glomeromycotina</taxon>
        <taxon>Glomeromycetes</taxon>
        <taxon>Paraglomerales</taxon>
        <taxon>Paraglomeraceae</taxon>
        <taxon>Paraglomus</taxon>
    </lineage>
</organism>
<feature type="transmembrane region" description="Helical" evidence="6">
    <location>
        <begin position="74"/>
        <end position="94"/>
    </location>
</feature>
<evidence type="ECO:0000256" key="5">
    <source>
        <dbReference type="ARBA" id="ARBA00023136"/>
    </source>
</evidence>